<reference evidence="4" key="1">
    <citation type="journal article" date="2018" name="Genome Biol.">
        <title>SKESA: strategic k-mer extension for scrupulous assemblies.</title>
        <authorList>
            <person name="Souvorov A."/>
            <person name="Agarwala R."/>
            <person name="Lipman D.J."/>
        </authorList>
    </citation>
    <scope>NUCLEOTIDE SEQUENCE</scope>
    <source>
        <strain evidence="4">MA.SF_R0213/09</strain>
    </source>
</reference>
<proteinExistence type="predicted"/>
<accession>A0A754AI16</accession>
<protein>
    <submittedName>
        <fullName evidence="4">ProQ/FINO family protein</fullName>
    </submittedName>
</protein>
<feature type="compositionally biased region" description="Low complexity" evidence="2">
    <location>
        <begin position="26"/>
        <end position="44"/>
    </location>
</feature>
<gene>
    <name evidence="4" type="ORF">G5V05_001461</name>
</gene>
<name>A0A754AI16_SALER</name>
<dbReference type="AlphaFoldDB" id="A0A754AI16"/>
<feature type="domain" description="ProQ/FinO" evidence="3">
    <location>
        <begin position="48"/>
        <end position="157"/>
    </location>
</feature>
<dbReference type="Gene3D" id="1.10.1710.10">
    <property type="entry name" value="ProQ/FinO domain"/>
    <property type="match status" value="1"/>
</dbReference>
<organism evidence="4">
    <name type="scientific">Salmonella enterica</name>
    <name type="common">Salmonella choleraesuis</name>
    <dbReference type="NCBI Taxonomy" id="28901"/>
    <lineage>
        <taxon>Bacteria</taxon>
        <taxon>Pseudomonadati</taxon>
        <taxon>Pseudomonadota</taxon>
        <taxon>Gammaproteobacteria</taxon>
        <taxon>Enterobacterales</taxon>
        <taxon>Enterobacteriaceae</taxon>
        <taxon>Salmonella</taxon>
    </lineage>
</organism>
<evidence type="ECO:0000256" key="2">
    <source>
        <dbReference type="SAM" id="MobiDB-lite"/>
    </source>
</evidence>
<comment type="caution">
    <text evidence="4">The sequence shown here is derived from an EMBL/GenBank/DDBJ whole genome shotgun (WGS) entry which is preliminary data.</text>
</comment>
<dbReference type="InterPro" id="IPR016103">
    <property type="entry name" value="ProQ/FinO"/>
</dbReference>
<evidence type="ECO:0000256" key="1">
    <source>
        <dbReference type="ARBA" id="ARBA00022884"/>
    </source>
</evidence>
<reference evidence="4" key="2">
    <citation type="submission" date="2020-02" db="EMBL/GenBank/DDBJ databases">
        <authorList>
            <consortium name="NCBI Pathogen Detection Project"/>
        </authorList>
    </citation>
    <scope>NUCLEOTIDE SEQUENCE</scope>
    <source>
        <strain evidence="4">MA.SF_R0213/09</strain>
    </source>
</reference>
<dbReference type="SUPFAM" id="SSF48657">
    <property type="entry name" value="FinO-like"/>
    <property type="match status" value="1"/>
</dbReference>
<dbReference type="Pfam" id="PF04352">
    <property type="entry name" value="ProQ"/>
    <property type="match status" value="1"/>
</dbReference>
<dbReference type="InterPro" id="IPR036442">
    <property type="entry name" value="ProQ/FinO_sf"/>
</dbReference>
<keyword evidence="1" id="KW-0694">RNA-binding</keyword>
<evidence type="ECO:0000259" key="3">
    <source>
        <dbReference type="SMART" id="SM00945"/>
    </source>
</evidence>
<dbReference type="EMBL" id="DAAWMZ010000004">
    <property type="protein sequence ID" value="HAF8558849.1"/>
    <property type="molecule type" value="Genomic_DNA"/>
</dbReference>
<evidence type="ECO:0000313" key="4">
    <source>
        <dbReference type="EMBL" id="HAF8558849.1"/>
    </source>
</evidence>
<dbReference type="GO" id="GO:0003723">
    <property type="term" value="F:RNA binding"/>
    <property type="evidence" value="ECO:0007669"/>
    <property type="project" value="UniProtKB-KW"/>
</dbReference>
<dbReference type="SMART" id="SM00945">
    <property type="entry name" value="ProQ"/>
    <property type="match status" value="1"/>
</dbReference>
<sequence length="158" mass="16660">MMDTKRQILRLKRATTSATAKPSANTATAEKTAHASAGAATGTKSSRHNRKKLELLVTHWPAAFSLDAPRPLAIGTAELIAADICARGITGAGKIRAAVAMYTRRAIYLKALIAGGARYNLAGEPVGEVTPEQQQMARENLSAMNSKITTRGGYAPDA</sequence>
<feature type="compositionally biased region" description="Polar residues" evidence="2">
    <location>
        <begin position="14"/>
        <end position="25"/>
    </location>
</feature>
<feature type="region of interest" description="Disordered" evidence="2">
    <location>
        <begin position="13"/>
        <end position="48"/>
    </location>
</feature>